<dbReference type="SUPFAM" id="SSF54001">
    <property type="entry name" value="Cysteine proteinases"/>
    <property type="match status" value="1"/>
</dbReference>
<proteinExistence type="predicted"/>
<keyword evidence="2" id="KW-1185">Reference proteome</keyword>
<dbReference type="EMBL" id="VNJI01000011">
    <property type="protein sequence ID" value="TVY09991.1"/>
    <property type="molecule type" value="Genomic_DNA"/>
</dbReference>
<dbReference type="Proteomes" id="UP000317036">
    <property type="component" value="Unassembled WGS sequence"/>
</dbReference>
<accession>A0A559KCY0</accession>
<name>A0A559KCY0_9BACL</name>
<dbReference type="InterPro" id="IPR038765">
    <property type="entry name" value="Papain-like_cys_pep_sf"/>
</dbReference>
<reference evidence="1 2" key="1">
    <citation type="submission" date="2019-07" db="EMBL/GenBank/DDBJ databases">
        <authorList>
            <person name="Kim J."/>
        </authorList>
    </citation>
    <scope>NUCLEOTIDE SEQUENCE [LARGE SCALE GENOMIC DNA]</scope>
    <source>
        <strain evidence="1 2">JC52</strain>
    </source>
</reference>
<comment type="caution">
    <text evidence="1">The sequence shown here is derived from an EMBL/GenBank/DDBJ whole genome shotgun (WGS) entry which is preliminary data.</text>
</comment>
<gene>
    <name evidence="1" type="ORF">FPZ49_11510</name>
</gene>
<dbReference type="Gene3D" id="3.90.1720.10">
    <property type="entry name" value="endopeptidase domain like (from Nostoc punctiforme)"/>
    <property type="match status" value="1"/>
</dbReference>
<protein>
    <submittedName>
        <fullName evidence="1">Uncharacterized protein</fullName>
    </submittedName>
</protein>
<evidence type="ECO:0000313" key="1">
    <source>
        <dbReference type="EMBL" id="TVY09991.1"/>
    </source>
</evidence>
<dbReference type="AlphaFoldDB" id="A0A559KCY0"/>
<organism evidence="1 2">
    <name type="scientific">Paenibacillus cremeus</name>
    <dbReference type="NCBI Taxonomy" id="2163881"/>
    <lineage>
        <taxon>Bacteria</taxon>
        <taxon>Bacillati</taxon>
        <taxon>Bacillota</taxon>
        <taxon>Bacilli</taxon>
        <taxon>Bacillales</taxon>
        <taxon>Paenibacillaceae</taxon>
        <taxon>Paenibacillus</taxon>
    </lineage>
</organism>
<evidence type="ECO:0000313" key="2">
    <source>
        <dbReference type="Proteomes" id="UP000317036"/>
    </source>
</evidence>
<sequence length="165" mass="19431">MNLQPCDVIFVTKRKNETLRDIIIRKLISWATDSDITHCAYFVSGNIVFEANGFRTCGFQSLDEYEYKVKRLTCDLETRKKILECILETEGRSYGYMECVALFFRRKLGMYFYYDDPDKFICSEELAKAMYDVTGKFMNIKDKTPTFDLSPQDLWESEYLVEIEG</sequence>